<dbReference type="EMBL" id="AAPJ01000007">
    <property type="protein sequence ID" value="EAS48846.1"/>
    <property type="molecule type" value="Genomic_DNA"/>
</dbReference>
<evidence type="ECO:0000313" key="3">
    <source>
        <dbReference type="EMBL" id="EAS48846.1"/>
    </source>
</evidence>
<keyword evidence="1" id="KW-0802">TPR repeat</keyword>
<gene>
    <name evidence="3" type="ORF">SI859A1_03484</name>
</gene>
<dbReference type="Proteomes" id="UP000000321">
    <property type="component" value="Unassembled WGS sequence"/>
</dbReference>
<dbReference type="OrthoDB" id="5801125at2"/>
<dbReference type="SUPFAM" id="SSF48452">
    <property type="entry name" value="TPR-like"/>
    <property type="match status" value="1"/>
</dbReference>
<comment type="caution">
    <text evidence="3">The sequence shown here is derived from an EMBL/GenBank/DDBJ whole genome shotgun (WGS) entry which is preliminary data.</text>
</comment>
<reference evidence="3 4" key="1">
    <citation type="journal article" date="2008" name="Appl. Environ. Microbiol.">
        <title>Genomic insights into Mn(II) oxidation by the marine alphaproteobacterium Aurantimonas sp. strain SI85-9A1.</title>
        <authorList>
            <person name="Dick G.J."/>
            <person name="Podell S."/>
            <person name="Johnson H.A."/>
            <person name="Rivera-Espinoza Y."/>
            <person name="Bernier-Latmani R."/>
            <person name="McCarthy J.K."/>
            <person name="Torpey J.W."/>
            <person name="Clement B.G."/>
            <person name="Gaasterland T."/>
            <person name="Tebo B.M."/>
        </authorList>
    </citation>
    <scope>NUCLEOTIDE SEQUENCE [LARGE SCALE GENOMIC DNA]</scope>
    <source>
        <strain evidence="3 4">SI85-9A1</strain>
    </source>
</reference>
<keyword evidence="2" id="KW-0732">Signal</keyword>
<accession>Q1YEP9</accession>
<evidence type="ECO:0000256" key="1">
    <source>
        <dbReference type="PROSITE-ProRule" id="PRU00339"/>
    </source>
</evidence>
<dbReference type="SMART" id="SM00028">
    <property type="entry name" value="TPR"/>
    <property type="match status" value="1"/>
</dbReference>
<dbReference type="InterPro" id="IPR011990">
    <property type="entry name" value="TPR-like_helical_dom_sf"/>
</dbReference>
<feature type="repeat" description="TPR" evidence="1">
    <location>
        <begin position="71"/>
        <end position="104"/>
    </location>
</feature>
<dbReference type="BioCyc" id="AURANTIMONAS:SI859A1_03484-MONOMER"/>
<dbReference type="RefSeq" id="WP_009211294.1">
    <property type="nucleotide sequence ID" value="NZ_BBWP01000046.1"/>
</dbReference>
<dbReference type="AlphaFoldDB" id="Q1YEP9"/>
<proteinExistence type="predicted"/>
<dbReference type="Gene3D" id="1.25.40.10">
    <property type="entry name" value="Tetratricopeptide repeat domain"/>
    <property type="match status" value="1"/>
</dbReference>
<sequence>MRRWVLPFLALVVATAAALAAGPAAFGRLALSTGLPGLAASLTTEPAVRGVALYRAGRYAEADLAFREAGSEATYNRGVGLAALGRYAEAVAYFDAVLFADPSDADARFNRALVAARIDPVVGESNDIDGIAANIEAEDAAAQPTKRDVPKALTLAEQRSVVRPRTGQGVVASEDWLTTLPDDPGAFLKLRLRAEHQRRQDLGLANPPEDTAW</sequence>
<feature type="signal peptide" evidence="2">
    <location>
        <begin position="1"/>
        <end position="20"/>
    </location>
</feature>
<feature type="chain" id="PRO_5004197602" evidence="2">
    <location>
        <begin position="21"/>
        <end position="213"/>
    </location>
</feature>
<organism evidence="3 4">
    <name type="scientific">Aurantimonas manganoxydans (strain ATCC BAA-1229 / DSM 21871 / SI85-9A1)</name>
    <dbReference type="NCBI Taxonomy" id="287752"/>
    <lineage>
        <taxon>Bacteria</taxon>
        <taxon>Pseudomonadati</taxon>
        <taxon>Pseudomonadota</taxon>
        <taxon>Alphaproteobacteria</taxon>
        <taxon>Hyphomicrobiales</taxon>
        <taxon>Aurantimonadaceae</taxon>
        <taxon>Aurantimonas</taxon>
    </lineage>
</organism>
<evidence type="ECO:0000256" key="2">
    <source>
        <dbReference type="SAM" id="SignalP"/>
    </source>
</evidence>
<dbReference type="InterPro" id="IPR019734">
    <property type="entry name" value="TPR_rpt"/>
</dbReference>
<name>Q1YEP9_AURMS</name>
<dbReference type="PROSITE" id="PS50005">
    <property type="entry name" value="TPR"/>
    <property type="match status" value="1"/>
</dbReference>
<protein>
    <submittedName>
        <fullName evidence="3">Uncharacterized protein</fullName>
    </submittedName>
</protein>
<keyword evidence="4" id="KW-1185">Reference proteome</keyword>
<dbReference type="HOGENOM" id="CLU_1347841_0_0_5"/>
<evidence type="ECO:0000313" key="4">
    <source>
        <dbReference type="Proteomes" id="UP000000321"/>
    </source>
</evidence>